<dbReference type="PANTHER" id="PTHR43615">
    <property type="entry name" value="PHOSPHOENOLPYRUVATE SYNTHASE-RELATED"/>
    <property type="match status" value="1"/>
</dbReference>
<evidence type="ECO:0000256" key="1">
    <source>
        <dbReference type="PROSITE-ProRule" id="PRU00169"/>
    </source>
</evidence>
<dbReference type="SUPFAM" id="SSF52172">
    <property type="entry name" value="CheY-like"/>
    <property type="match status" value="1"/>
</dbReference>
<dbReference type="Proteomes" id="UP000269493">
    <property type="component" value="Unassembled WGS sequence"/>
</dbReference>
<dbReference type="InterPro" id="IPR051549">
    <property type="entry name" value="PEP_Utilizing_Enz"/>
</dbReference>
<dbReference type="EMBL" id="RBXN01000002">
    <property type="protein sequence ID" value="RKT59870.1"/>
    <property type="molecule type" value="Genomic_DNA"/>
</dbReference>
<dbReference type="PROSITE" id="PS50110">
    <property type="entry name" value="RESPONSE_REGULATORY"/>
    <property type="match status" value="1"/>
</dbReference>
<reference evidence="3 4" key="1">
    <citation type="submission" date="2018-10" db="EMBL/GenBank/DDBJ databases">
        <title>Genomic Encyclopedia of Archaeal and Bacterial Type Strains, Phase II (KMG-II): from individual species to whole genera.</title>
        <authorList>
            <person name="Goeker M."/>
        </authorList>
    </citation>
    <scope>NUCLEOTIDE SEQUENCE [LARGE SCALE GENOMIC DNA]</scope>
    <source>
        <strain evidence="3 4">NSB1</strain>
    </source>
</reference>
<dbReference type="PANTHER" id="PTHR43615:SF1">
    <property type="entry name" value="PPDK_N DOMAIN-CONTAINING PROTEIN"/>
    <property type="match status" value="1"/>
</dbReference>
<comment type="caution">
    <text evidence="1">Lacks conserved residue(s) required for the propagation of feature annotation.</text>
</comment>
<comment type="caution">
    <text evidence="3">The sequence shown here is derived from an EMBL/GenBank/DDBJ whole genome shotgun (WGS) entry which is preliminary data.</text>
</comment>
<dbReference type="GO" id="GO:0005524">
    <property type="term" value="F:ATP binding"/>
    <property type="evidence" value="ECO:0007669"/>
    <property type="project" value="InterPro"/>
</dbReference>
<dbReference type="InterPro" id="IPR002192">
    <property type="entry name" value="PPDK_AMP/ATP-bd"/>
</dbReference>
<evidence type="ECO:0000313" key="4">
    <source>
        <dbReference type="Proteomes" id="UP000269493"/>
    </source>
</evidence>
<evidence type="ECO:0000313" key="3">
    <source>
        <dbReference type="EMBL" id="RKT59870.1"/>
    </source>
</evidence>
<dbReference type="InterPro" id="IPR011006">
    <property type="entry name" value="CheY-like_superfamily"/>
</dbReference>
<dbReference type="SUPFAM" id="SSF56059">
    <property type="entry name" value="Glutathione synthetase ATP-binding domain-like"/>
    <property type="match status" value="1"/>
</dbReference>
<accession>A0A495WF39</accession>
<sequence>METQNIKQLYLKDTSFANLMQKRIFNVLLIASRYDAFILEEDGRVDEQIFFEYTSLNLSSPPRVTQANSFDEAFRELSGKRYDLIIAMPGIENSDTFEKAKEIKSIYPDIPIVVLTPFSQEVSRRISNEDLSGVDYVFSWLGNADLLLAIIKLIEDKMNAEEDINSVGVQVILLVEDSIRFYSSILPHLYKFVLKQSQIFSTEALNQHEQMLRMRGRPKIKLARTYEEAVAIYNKYPNNMLGIVTDVSFKRAGEKDKKAGLKFCSYIREKDEFLPIIIESSEVENQKDAMFLNACFLDKNSKKLPVDLRKTILRNFGFGDFEFINPHTGEVIATVRNLKDLQNTIMSIPDESLYYHGSRNHISRWLYSRAMFPIAELLRQKQFTDISESQEMRQLIFDAIVQYRKMKNRGVVAIFQRERFDKYSNFARIGQGSLGGKGRGLAFIDSMIKRHPILENYEGVSVSIPKTVVLCTDIFDEFMETNNLYQIALSDLPDEDILEYFLKAKLPDKLVDDFMAFFEVVGRPIAVRSSSLLEDSHYQPFAGIYSTYMIPFLEDKDEMLRLLSDAIKGVYASVFYADSKAYMTATSNVIDQEKMAIILQEVVGSQYGDRYYPSFAGVGRSLNYYPINDEKAEDGVVDVAVGLGKYIVDGGRSLRFSPKHPCNVLQTSTLDLALSDTQTRFYALDLKSMGKTFSIDDSFNLLKLSIRDAEKDNSLRGMVSTFDPYDQIIRDGYYEGGRKVVTFANILQHGVFPLAELLKMMLEFGSQEMGRPVEIEFAANLPNQEHKQGMLYWLQIRPIVDTKEMRDDEIGEVRDEDLLLKTDSALGHGIMDNICHVVYVKSDNFRSSNNSLIAREIEKINRMFTERGENYILVGPGRWGSSDTALGIPVKWPHISNSKLIVETALAGYHIEPSQGTHFFQNLTSFGVGYFTINPSSKGCLFDEEYLNRLNAEQETDFLRVVRFERPVIVKINGKKSIGIVIKPDAGNVKEK</sequence>
<keyword evidence="3" id="KW-0418">Kinase</keyword>
<dbReference type="Gene3D" id="3.40.50.2300">
    <property type="match status" value="1"/>
</dbReference>
<dbReference type="Gene3D" id="3.30.1490.20">
    <property type="entry name" value="ATP-grasp fold, A domain"/>
    <property type="match status" value="1"/>
</dbReference>
<dbReference type="GO" id="GO:0016301">
    <property type="term" value="F:kinase activity"/>
    <property type="evidence" value="ECO:0007669"/>
    <property type="project" value="UniProtKB-KW"/>
</dbReference>
<dbReference type="GO" id="GO:0000160">
    <property type="term" value="P:phosphorelay signal transduction system"/>
    <property type="evidence" value="ECO:0007669"/>
    <property type="project" value="InterPro"/>
</dbReference>
<keyword evidence="4" id="KW-1185">Reference proteome</keyword>
<dbReference type="AlphaFoldDB" id="A0A495WF39"/>
<dbReference type="CDD" id="cd00156">
    <property type="entry name" value="REC"/>
    <property type="match status" value="1"/>
</dbReference>
<proteinExistence type="predicted"/>
<gene>
    <name evidence="3" type="ORF">BC742_0793</name>
</gene>
<dbReference type="OrthoDB" id="9812167at2"/>
<protein>
    <submittedName>
        <fullName evidence="3">Pyruvate phosphate dikinase-like enzyme</fullName>
    </submittedName>
</protein>
<keyword evidence="3" id="KW-0670">Pyruvate</keyword>
<dbReference type="InterPro" id="IPR013815">
    <property type="entry name" value="ATP_grasp_subdomain_1"/>
</dbReference>
<dbReference type="Pfam" id="PF01326">
    <property type="entry name" value="PPDK_N"/>
    <property type="match status" value="1"/>
</dbReference>
<organism evidence="3 4">
    <name type="scientific">Coprobacter fastidiosus NSB1 = JCM 33896</name>
    <dbReference type="NCBI Taxonomy" id="1349822"/>
    <lineage>
        <taxon>Bacteria</taxon>
        <taxon>Pseudomonadati</taxon>
        <taxon>Bacteroidota</taxon>
        <taxon>Bacteroidia</taxon>
        <taxon>Bacteroidales</taxon>
        <taxon>Barnesiellaceae</taxon>
        <taxon>Coprobacter</taxon>
    </lineage>
</organism>
<keyword evidence="3" id="KW-0808">Transferase</keyword>
<name>A0A495WF39_9BACT</name>
<feature type="domain" description="Response regulatory" evidence="2">
    <location>
        <begin position="35"/>
        <end position="155"/>
    </location>
</feature>
<dbReference type="InterPro" id="IPR001789">
    <property type="entry name" value="Sig_transdc_resp-reg_receiver"/>
</dbReference>
<evidence type="ECO:0000259" key="2">
    <source>
        <dbReference type="PROSITE" id="PS50110"/>
    </source>
</evidence>